<proteinExistence type="predicted"/>
<evidence type="ECO:0000256" key="1">
    <source>
        <dbReference type="SAM" id="SignalP"/>
    </source>
</evidence>
<accession>A0A328YBN6</accession>
<keyword evidence="1" id="KW-0732">Signal</keyword>
<name>A0A328YBN6_9FLAO</name>
<comment type="caution">
    <text evidence="2">The sequence shown here is derived from an EMBL/GenBank/DDBJ whole genome shotgun (WGS) entry which is preliminary data.</text>
</comment>
<feature type="chain" id="PRO_5016239254" description="Carboxypeptidase-like protein" evidence="1">
    <location>
        <begin position="22"/>
        <end position="256"/>
    </location>
</feature>
<evidence type="ECO:0008006" key="4">
    <source>
        <dbReference type="Google" id="ProtNLM"/>
    </source>
</evidence>
<keyword evidence="3" id="KW-1185">Reference proteome</keyword>
<dbReference type="AlphaFoldDB" id="A0A328YBN6"/>
<feature type="signal peptide" evidence="1">
    <location>
        <begin position="1"/>
        <end position="21"/>
    </location>
</feature>
<organism evidence="2 3">
    <name type="scientific">Flavobacterium aciduliphilum</name>
    <dbReference type="NCBI Taxonomy" id="1101402"/>
    <lineage>
        <taxon>Bacteria</taxon>
        <taxon>Pseudomonadati</taxon>
        <taxon>Bacteroidota</taxon>
        <taxon>Flavobacteriia</taxon>
        <taxon>Flavobacteriales</taxon>
        <taxon>Flavobacteriaceae</taxon>
        <taxon>Flavobacterium</taxon>
    </lineage>
</organism>
<gene>
    <name evidence="2" type="ORF">CLV55_1076</name>
</gene>
<dbReference type="EMBL" id="QLSZ01000007">
    <property type="protein sequence ID" value="RAR71451.1"/>
    <property type="molecule type" value="Genomic_DNA"/>
</dbReference>
<dbReference type="Proteomes" id="UP000248840">
    <property type="component" value="Unassembled WGS sequence"/>
</dbReference>
<sequence>MRLFRSLLLLFLLSVSVQVEAQNAVFSNRINGKVIADYNDLEGIYIINLANENSTSTERGGYFSIVAKVGDTLLFSAIQFKALKVAVKENDDTHALFFVKMEPLVRMIDEVRIGEYKNINAVSLGIISPNIKHFTPAERKLNTASNAYPSLGIGTKIGVSAGLDPLLNWMSGRTTILKKELEVEKKETLIDKVQNWFEEKYLVEKLKIPQDYVKGFLYFVVEDEKFVAAVKSKNRTMATFVLNDLAVKYKQIITEK</sequence>
<dbReference type="SUPFAM" id="SSF49464">
    <property type="entry name" value="Carboxypeptidase regulatory domain-like"/>
    <property type="match status" value="1"/>
</dbReference>
<protein>
    <recommendedName>
        <fullName evidence="4">Carboxypeptidase-like protein</fullName>
    </recommendedName>
</protein>
<reference evidence="2 3" key="1">
    <citation type="submission" date="2018-06" db="EMBL/GenBank/DDBJ databases">
        <title>Genomic Encyclopedia of Archaeal and Bacterial Type Strains, Phase II (KMG-II): from individual species to whole genera.</title>
        <authorList>
            <person name="Goeker M."/>
        </authorList>
    </citation>
    <scope>NUCLEOTIDE SEQUENCE [LARGE SCALE GENOMIC DNA]</scope>
    <source>
        <strain evidence="2 3">DSM 25663</strain>
    </source>
</reference>
<evidence type="ECO:0000313" key="2">
    <source>
        <dbReference type="EMBL" id="RAR71451.1"/>
    </source>
</evidence>
<evidence type="ECO:0000313" key="3">
    <source>
        <dbReference type="Proteomes" id="UP000248840"/>
    </source>
</evidence>
<dbReference type="InterPro" id="IPR008969">
    <property type="entry name" value="CarboxyPept-like_regulatory"/>
</dbReference>